<feature type="transmembrane region" description="Helical" evidence="1">
    <location>
        <begin position="24"/>
        <end position="42"/>
    </location>
</feature>
<reference evidence="2 3" key="1">
    <citation type="submission" date="2011-04" db="EMBL/GenBank/DDBJ databases">
        <title>Complete sequence of Cellulomonas fimi ATCC 484.</title>
        <authorList>
            <consortium name="US DOE Joint Genome Institute"/>
            <person name="Lucas S."/>
            <person name="Han J."/>
            <person name="Lapidus A."/>
            <person name="Cheng J.-F."/>
            <person name="Goodwin L."/>
            <person name="Pitluck S."/>
            <person name="Peters L."/>
            <person name="Chertkov O."/>
            <person name="Detter J.C."/>
            <person name="Han C."/>
            <person name="Tapia R."/>
            <person name="Land M."/>
            <person name="Hauser L."/>
            <person name="Kyrpides N."/>
            <person name="Ivanova N."/>
            <person name="Ovchinnikova G."/>
            <person name="Pagani I."/>
            <person name="Mead D."/>
            <person name="Brumm P."/>
            <person name="Woyke T."/>
        </authorList>
    </citation>
    <scope>NUCLEOTIDE SEQUENCE [LARGE SCALE GENOMIC DNA]</scope>
    <source>
        <strain evidence="3">ATCC 484 / DSM 20113 / JCM 1341 / NBRC 15513 / NCIMB 8980 / NCTC 7547</strain>
    </source>
</reference>
<name>F4H1H8_CELFA</name>
<dbReference type="STRING" id="590998.Celf_2149"/>
<gene>
    <name evidence="2" type="ordered locus">Celf_2149</name>
</gene>
<dbReference type="Proteomes" id="UP000008460">
    <property type="component" value="Chromosome"/>
</dbReference>
<evidence type="ECO:0000313" key="3">
    <source>
        <dbReference type="Proteomes" id="UP000008460"/>
    </source>
</evidence>
<accession>F4H1H8</accession>
<dbReference type="EMBL" id="CP002666">
    <property type="protein sequence ID" value="AEE46277.1"/>
    <property type="molecule type" value="Genomic_DNA"/>
</dbReference>
<proteinExistence type="predicted"/>
<dbReference type="eggNOG" id="ENOG5032Z7M">
    <property type="taxonomic scope" value="Bacteria"/>
</dbReference>
<keyword evidence="1" id="KW-0472">Membrane</keyword>
<dbReference type="InterPro" id="IPR021443">
    <property type="entry name" value="DUF3093"/>
</dbReference>
<evidence type="ECO:0000313" key="2">
    <source>
        <dbReference type="EMBL" id="AEE46277.1"/>
    </source>
</evidence>
<dbReference type="HOGENOM" id="CLU_109360_1_1_11"/>
<dbReference type="Pfam" id="PF11292">
    <property type="entry name" value="DUF3093"/>
    <property type="match status" value="1"/>
</dbReference>
<dbReference type="AlphaFoldDB" id="F4H1H8"/>
<sequence>MPDSAVPPAVLPASSWSERLWPGPWGWVLLVVFTLMLGVVLLPVDATLAAVVGLVALGAGLAVTVALTPTVRVADGSLRAGSARIPLSLLGTVTELDADALRRELGPDLDARAHVCLRGWIRSAVRVELLDPQDPTPYWLVSTRRPHELAQAIRAGATVR</sequence>
<dbReference type="KEGG" id="cfi:Celf_2149"/>
<protein>
    <recommendedName>
        <fullName evidence="4">DUF3093 domain-containing protein</fullName>
    </recommendedName>
</protein>
<feature type="transmembrane region" description="Helical" evidence="1">
    <location>
        <begin position="49"/>
        <end position="67"/>
    </location>
</feature>
<evidence type="ECO:0000256" key="1">
    <source>
        <dbReference type="SAM" id="Phobius"/>
    </source>
</evidence>
<keyword evidence="1" id="KW-0812">Transmembrane</keyword>
<keyword evidence="1" id="KW-1133">Transmembrane helix</keyword>
<evidence type="ECO:0008006" key="4">
    <source>
        <dbReference type="Google" id="ProtNLM"/>
    </source>
</evidence>
<organism evidence="2 3">
    <name type="scientific">Cellulomonas fimi (strain ATCC 484 / DSM 20113 / JCM 1341 / CCUG 24087 / LMG 16345 / NBRC 15513 / NCIMB 8980 / NCTC 7547 / NRS-133)</name>
    <dbReference type="NCBI Taxonomy" id="590998"/>
    <lineage>
        <taxon>Bacteria</taxon>
        <taxon>Bacillati</taxon>
        <taxon>Actinomycetota</taxon>
        <taxon>Actinomycetes</taxon>
        <taxon>Micrococcales</taxon>
        <taxon>Cellulomonadaceae</taxon>
        <taxon>Cellulomonas</taxon>
    </lineage>
</organism>
<dbReference type="RefSeq" id="WP_013771303.1">
    <property type="nucleotide sequence ID" value="NC_015514.1"/>
</dbReference>
<keyword evidence="3" id="KW-1185">Reference proteome</keyword>